<feature type="compositionally biased region" description="Acidic residues" evidence="2">
    <location>
        <begin position="366"/>
        <end position="382"/>
    </location>
</feature>
<dbReference type="Pfam" id="PF19031">
    <property type="entry name" value="Intu_longin_1"/>
    <property type="match status" value="1"/>
</dbReference>
<reference evidence="4" key="1">
    <citation type="submission" date="2023-04" db="EMBL/GenBank/DDBJ databases">
        <title>Black Yeasts Isolated from many extreme environments.</title>
        <authorList>
            <person name="Coleine C."/>
            <person name="Stajich J.E."/>
            <person name="Selbmann L."/>
        </authorList>
    </citation>
    <scope>NUCLEOTIDE SEQUENCE</scope>
    <source>
        <strain evidence="4">CCFEE 5312</strain>
    </source>
</reference>
<evidence type="ECO:0000256" key="1">
    <source>
        <dbReference type="ARBA" id="ARBA00005352"/>
    </source>
</evidence>
<feature type="domain" description="CCZ1/INTU/HSP4 first Longin" evidence="3">
    <location>
        <begin position="16"/>
        <end position="175"/>
    </location>
</feature>
<dbReference type="AlphaFoldDB" id="A0AAJ0D7Q7"/>
<evidence type="ECO:0000313" key="5">
    <source>
        <dbReference type="Proteomes" id="UP001271007"/>
    </source>
</evidence>
<name>A0AAJ0D7Q7_9PEZI</name>
<sequence length="937" mass="103103">MSTIEWPSRVVPARLAFLAIYNPTLGPTDETFQDQLVFYYSRVANEARAAAKKQARSDAAVADALRREENEKLRQIGLAQGMVDFAKSFSNGEPVDSIETDRSRIVLYELEKGWWILASVDLTQLPSIPPSESKKKGSDTQEAQSTIEYSSREISPPALLIQQLLQAHSIFCLHHGPSLDDLFVRLSRDKFCSTLDRYWARFSRSWDVLLHGNPAVDIFNGMNLASGGELGYGVGEEEWGSGEREVLEDLTRRTEGLEDVLVSRFGDPISEDISQAQDDEAMPWMGCGSHPAAADGLVFSGVGALERHSIRDVSLWMRQIYSYGEYAFGVKDNPLRERRKRRRRNPPEPARSSNGNTVEPKQHAAEDEDLGQGQTEDQEDDANEHNIPPLESGVAPYRDLRHENNPRVASQDSTSKSAATPLPIDGGRPDIPPPIVTAAERSLKSATREADRSASEREGDDAKAAQEPATTLGIPDQYMKYLTFGLSTLGKTTAKRPTTSRQSSATISVKKPHRPKQQSTVKVQKESEPDEDPAMTRIDPMPDGETIRSKAAAQIRQENRGHFLIGLTGDLDALTEADDVDFTDGSLSKDPEGARIVLRTIQIDTVTKSSDEPAEEKDTNIPDFDTGIEATNKYRRMRVLIYVHRPFIYCFLFANRTSSLQYAEFYRSLHQILSPIRKALLSSTDVQKVAQRIEDSHAAANNDGPESETASINSNRNTLPPKGSGTPPIFDLIYDPRLLTVHTSVPNIPVPGTPAAEGILTMLRSDTAAPPEWTRLEALNVHSQILNTLQSVRTRKNDIERTSKTSRGWWVVWMKVPPSAPVTTVTGEEDEADGQATMDSVATPRVEQHLQVSDPSPDMHRIAFLVRRATDSSATASKSVSTSSAMTSLFSNMSLGLGSRSSDPTGGSSSGWGPTALAGGIGVDARRYVEGLLSLNR</sequence>
<dbReference type="GO" id="GO:0016192">
    <property type="term" value="P:vesicle-mediated transport"/>
    <property type="evidence" value="ECO:0007669"/>
    <property type="project" value="InterPro"/>
</dbReference>
<feature type="compositionally biased region" description="Polar residues" evidence="2">
    <location>
        <begin position="140"/>
        <end position="150"/>
    </location>
</feature>
<dbReference type="EMBL" id="JAWDJX010000051">
    <property type="protein sequence ID" value="KAK3048246.1"/>
    <property type="molecule type" value="Genomic_DNA"/>
</dbReference>
<feature type="compositionally biased region" description="Polar residues" evidence="2">
    <location>
        <begin position="407"/>
        <end position="418"/>
    </location>
</feature>
<dbReference type="InterPro" id="IPR013176">
    <property type="entry name" value="Ccz1"/>
</dbReference>
<feature type="compositionally biased region" description="Polar residues" evidence="2">
    <location>
        <begin position="491"/>
        <end position="507"/>
    </location>
</feature>
<protein>
    <recommendedName>
        <fullName evidence="3">CCZ1/INTU/HSP4 first Longin domain-containing protein</fullName>
    </recommendedName>
</protein>
<evidence type="ECO:0000256" key="2">
    <source>
        <dbReference type="SAM" id="MobiDB-lite"/>
    </source>
</evidence>
<accession>A0AAJ0D7Q7</accession>
<dbReference type="GO" id="GO:0035658">
    <property type="term" value="C:Mon1-Ccz1 complex"/>
    <property type="evidence" value="ECO:0007669"/>
    <property type="project" value="InterPro"/>
</dbReference>
<feature type="region of interest" description="Disordered" evidence="2">
    <location>
        <begin position="128"/>
        <end position="150"/>
    </location>
</feature>
<feature type="compositionally biased region" description="Basic and acidic residues" evidence="2">
    <location>
        <begin position="441"/>
        <end position="464"/>
    </location>
</feature>
<dbReference type="PANTHER" id="PTHR13056">
    <property type="entry name" value="VACUOLAR FUSION PROTEIN CCZ1 HOMOLOG-RELATED"/>
    <property type="match status" value="1"/>
</dbReference>
<feature type="compositionally biased region" description="Polar residues" evidence="2">
    <location>
        <begin position="708"/>
        <end position="718"/>
    </location>
</feature>
<dbReference type="PANTHER" id="PTHR13056:SF0">
    <property type="entry name" value="VACUOLAR FUSION PROTEIN CCZ1 HOMOLOG-RELATED"/>
    <property type="match status" value="1"/>
</dbReference>
<dbReference type="InterPro" id="IPR043987">
    <property type="entry name" value="CCZ1/INTU/HSP4_longin_1"/>
</dbReference>
<comment type="similarity">
    <text evidence="1">Belongs to the CCZ1 family.</text>
</comment>
<evidence type="ECO:0000259" key="3">
    <source>
        <dbReference type="Pfam" id="PF19031"/>
    </source>
</evidence>
<feature type="region of interest" description="Disordered" evidence="2">
    <location>
        <begin position="696"/>
        <end position="724"/>
    </location>
</feature>
<gene>
    <name evidence="4" type="ORF">LTR09_010407</name>
</gene>
<evidence type="ECO:0000313" key="4">
    <source>
        <dbReference type="EMBL" id="KAK3048246.1"/>
    </source>
</evidence>
<proteinExistence type="inferred from homology"/>
<feature type="region of interest" description="Disordered" evidence="2">
    <location>
        <begin position="491"/>
        <end position="544"/>
    </location>
</feature>
<feature type="region of interest" description="Disordered" evidence="2">
    <location>
        <begin position="334"/>
        <end position="471"/>
    </location>
</feature>
<dbReference type="Proteomes" id="UP001271007">
    <property type="component" value="Unassembled WGS sequence"/>
</dbReference>
<organism evidence="4 5">
    <name type="scientific">Extremus antarcticus</name>
    <dbReference type="NCBI Taxonomy" id="702011"/>
    <lineage>
        <taxon>Eukaryota</taxon>
        <taxon>Fungi</taxon>
        <taxon>Dikarya</taxon>
        <taxon>Ascomycota</taxon>
        <taxon>Pezizomycotina</taxon>
        <taxon>Dothideomycetes</taxon>
        <taxon>Dothideomycetidae</taxon>
        <taxon>Mycosphaerellales</taxon>
        <taxon>Extremaceae</taxon>
        <taxon>Extremus</taxon>
    </lineage>
</organism>
<keyword evidence="5" id="KW-1185">Reference proteome</keyword>
<comment type="caution">
    <text evidence="4">The sequence shown here is derived from an EMBL/GenBank/DDBJ whole genome shotgun (WGS) entry which is preliminary data.</text>
</comment>